<dbReference type="EMBL" id="JBEYXT010000406">
    <property type="protein sequence ID" value="MEU6806948.1"/>
    <property type="molecule type" value="Genomic_DNA"/>
</dbReference>
<feature type="transmembrane region" description="Helical" evidence="1">
    <location>
        <begin position="205"/>
        <end position="228"/>
    </location>
</feature>
<feature type="transmembrane region" description="Helical" evidence="1">
    <location>
        <begin position="234"/>
        <end position="251"/>
    </location>
</feature>
<evidence type="ECO:0008006" key="4">
    <source>
        <dbReference type="Google" id="ProtNLM"/>
    </source>
</evidence>
<feature type="transmembrane region" description="Helical" evidence="1">
    <location>
        <begin position="322"/>
        <end position="340"/>
    </location>
</feature>
<sequence>MGESSQSVTVVALLADPDAPTEVAQRIARDLPARLADRFGQERRFDVKVVSEPFSAGTEDLATLTHRILDRRRTEDWDIVVALTDLPLHSRGRKLVVDLGHEHGLALLSLPSLGGLRLYRRARRAVEEVVLSLAGAQAAEAEGAHRRSLDDFTRGLASVHRAPVGDEEAADLRYVVGGPRGYLRMLAGMVRANRPWRLIPGLSKALAAALATGAVATVNSTVWSVAAALSTPRLVIATVGSIALMIGWLIVDAHLWHRTAEHSPEAKKRAALYNASTVLTVGIGVVVCYVGLLVINLLWALFVLNGQVFASVTRTPLRASEYWALAWFVASVATVGGALGSGLESDEAIRAAAYSKREQERRRMLDNDED</sequence>
<dbReference type="RefSeq" id="WP_359702932.1">
    <property type="nucleotide sequence ID" value="NZ_JBEYXT010000406.1"/>
</dbReference>
<organism evidence="2 3">
    <name type="scientific">Streptomyces neyagawaensis</name>
    <dbReference type="NCBI Taxonomy" id="42238"/>
    <lineage>
        <taxon>Bacteria</taxon>
        <taxon>Bacillati</taxon>
        <taxon>Actinomycetota</taxon>
        <taxon>Actinomycetes</taxon>
        <taxon>Kitasatosporales</taxon>
        <taxon>Streptomycetaceae</taxon>
        <taxon>Streptomyces</taxon>
    </lineage>
</organism>
<keyword evidence="1" id="KW-1133">Transmembrane helix</keyword>
<comment type="caution">
    <text evidence="2">The sequence shown here is derived from an EMBL/GenBank/DDBJ whole genome shotgun (WGS) entry which is preliminary data.</text>
</comment>
<dbReference type="Proteomes" id="UP001551189">
    <property type="component" value="Unassembled WGS sequence"/>
</dbReference>
<keyword evidence="1" id="KW-0812">Transmembrane</keyword>
<feature type="transmembrane region" description="Helical" evidence="1">
    <location>
        <begin position="272"/>
        <end position="302"/>
    </location>
</feature>
<proteinExistence type="predicted"/>
<name>A0ABV3BBX5_9ACTN</name>
<keyword evidence="3" id="KW-1185">Reference proteome</keyword>
<gene>
    <name evidence="2" type="ORF">ABZ931_39175</name>
</gene>
<reference evidence="2 3" key="1">
    <citation type="submission" date="2024-06" db="EMBL/GenBank/DDBJ databases">
        <title>The Natural Products Discovery Center: Release of the First 8490 Sequenced Strains for Exploring Actinobacteria Biosynthetic Diversity.</title>
        <authorList>
            <person name="Kalkreuter E."/>
            <person name="Kautsar S.A."/>
            <person name="Yang D."/>
            <person name="Bader C.D."/>
            <person name="Teijaro C.N."/>
            <person name="Fluegel L."/>
            <person name="Davis C.M."/>
            <person name="Simpson J.R."/>
            <person name="Lauterbach L."/>
            <person name="Steele A.D."/>
            <person name="Gui C."/>
            <person name="Meng S."/>
            <person name="Li G."/>
            <person name="Viehrig K."/>
            <person name="Ye F."/>
            <person name="Su P."/>
            <person name="Kiefer A.F."/>
            <person name="Nichols A."/>
            <person name="Cepeda A.J."/>
            <person name="Yan W."/>
            <person name="Fan B."/>
            <person name="Jiang Y."/>
            <person name="Adhikari A."/>
            <person name="Zheng C.-J."/>
            <person name="Schuster L."/>
            <person name="Cowan T.M."/>
            <person name="Smanski M.J."/>
            <person name="Chevrette M.G."/>
            <person name="De Carvalho L.P.S."/>
            <person name="Shen B."/>
        </authorList>
    </citation>
    <scope>NUCLEOTIDE SEQUENCE [LARGE SCALE GENOMIC DNA]</scope>
    <source>
        <strain evidence="2 3">NPDC046851</strain>
    </source>
</reference>
<evidence type="ECO:0000256" key="1">
    <source>
        <dbReference type="SAM" id="Phobius"/>
    </source>
</evidence>
<keyword evidence="1" id="KW-0472">Membrane</keyword>
<accession>A0ABV3BBX5</accession>
<protein>
    <recommendedName>
        <fullName evidence="4">Integral membrane protein</fullName>
    </recommendedName>
</protein>
<evidence type="ECO:0000313" key="3">
    <source>
        <dbReference type="Proteomes" id="UP001551189"/>
    </source>
</evidence>
<evidence type="ECO:0000313" key="2">
    <source>
        <dbReference type="EMBL" id="MEU6806948.1"/>
    </source>
</evidence>